<evidence type="ECO:0000256" key="6">
    <source>
        <dbReference type="SAM" id="Phobius"/>
    </source>
</evidence>
<name>A0A9E7IVP2_9FIRM</name>
<dbReference type="EMBL" id="CP096649">
    <property type="protein sequence ID" value="UQK59738.1"/>
    <property type="molecule type" value="Genomic_DNA"/>
</dbReference>
<dbReference type="GO" id="GO:0005886">
    <property type="term" value="C:plasma membrane"/>
    <property type="evidence" value="ECO:0007669"/>
    <property type="project" value="TreeGrafter"/>
</dbReference>
<dbReference type="AlphaFoldDB" id="A0A9E7IVP2"/>
<dbReference type="PANTHER" id="PTHR33507:SF3">
    <property type="entry name" value="INNER MEMBRANE PROTEIN YBBJ"/>
    <property type="match status" value="1"/>
</dbReference>
<dbReference type="Pfam" id="PF24961">
    <property type="entry name" value="NfeD_membrane"/>
    <property type="match status" value="1"/>
</dbReference>
<evidence type="ECO:0000256" key="4">
    <source>
        <dbReference type="ARBA" id="ARBA00023136"/>
    </source>
</evidence>
<sequence>MRNIFLLANADVFLLTDIAAFLLVLIGMFFLSLALINKKQTAYITLFFLIHLILFGSRILCQTNNFYPLAIFIFGCIFIVLEIFIPGFTLTGVIGILGYLTSIILAFSDYKYGLLAIIISLNLNVTFIRFMFKKGYTLKGLTHFVLSTQSNLKENKEEIDELEKLIGKEAKSISSLGPTGFVLVDEVKYNAISYDGYLDNNLDLKVIAVKGRYLIVDKEVK</sequence>
<dbReference type="Gene3D" id="2.40.50.140">
    <property type="entry name" value="Nucleic acid-binding proteins"/>
    <property type="match status" value="1"/>
</dbReference>
<dbReference type="KEGG" id="fms:M1R53_03590"/>
<evidence type="ECO:0000256" key="1">
    <source>
        <dbReference type="ARBA" id="ARBA00004141"/>
    </source>
</evidence>
<dbReference type="InterPro" id="IPR056739">
    <property type="entry name" value="NfeD_membrane"/>
</dbReference>
<keyword evidence="2 6" id="KW-0812">Transmembrane</keyword>
<accession>A0A9E7IVP2</accession>
<keyword evidence="5" id="KW-0175">Coiled coil</keyword>
<protein>
    <recommendedName>
        <fullName evidence="11">NfeD-like C-terminal domain-containing protein</fullName>
    </recommendedName>
</protein>
<proteinExistence type="predicted"/>
<dbReference type="InterPro" id="IPR002810">
    <property type="entry name" value="NfeD-like_C"/>
</dbReference>
<dbReference type="RefSeq" id="WP_249243096.1">
    <property type="nucleotide sequence ID" value="NZ_CP096649.1"/>
</dbReference>
<feature type="transmembrane region" description="Helical" evidence="6">
    <location>
        <begin position="12"/>
        <end position="35"/>
    </location>
</feature>
<feature type="transmembrane region" description="Helical" evidence="6">
    <location>
        <begin position="66"/>
        <end position="85"/>
    </location>
</feature>
<feature type="domain" description="NfeD-like C-terminal" evidence="7">
    <location>
        <begin position="163"/>
        <end position="218"/>
    </location>
</feature>
<keyword evidence="3 6" id="KW-1133">Transmembrane helix</keyword>
<evidence type="ECO:0000259" key="8">
    <source>
        <dbReference type="Pfam" id="PF24961"/>
    </source>
</evidence>
<organism evidence="9 10">
    <name type="scientific">Fenollaria massiliensis</name>
    <dbReference type="NCBI Taxonomy" id="938288"/>
    <lineage>
        <taxon>Bacteria</taxon>
        <taxon>Bacillati</taxon>
        <taxon>Bacillota</taxon>
        <taxon>Clostridia</taxon>
        <taxon>Eubacteriales</taxon>
        <taxon>Fenollaria</taxon>
    </lineage>
</organism>
<evidence type="ECO:0000313" key="10">
    <source>
        <dbReference type="Proteomes" id="UP000831151"/>
    </source>
</evidence>
<dbReference type="Pfam" id="PF01957">
    <property type="entry name" value="NfeD"/>
    <property type="match status" value="1"/>
</dbReference>
<dbReference type="InterPro" id="IPR052165">
    <property type="entry name" value="Membrane_assoc_protease"/>
</dbReference>
<comment type="subcellular location">
    <subcellularLocation>
        <location evidence="1">Membrane</location>
        <topology evidence="1">Multi-pass membrane protein</topology>
    </subcellularLocation>
</comment>
<evidence type="ECO:0000259" key="7">
    <source>
        <dbReference type="Pfam" id="PF01957"/>
    </source>
</evidence>
<dbReference type="InterPro" id="IPR012340">
    <property type="entry name" value="NA-bd_OB-fold"/>
</dbReference>
<dbReference type="Proteomes" id="UP000831151">
    <property type="component" value="Chromosome"/>
</dbReference>
<keyword evidence="10" id="KW-1185">Reference proteome</keyword>
<evidence type="ECO:0000256" key="5">
    <source>
        <dbReference type="SAM" id="Coils"/>
    </source>
</evidence>
<evidence type="ECO:0000256" key="2">
    <source>
        <dbReference type="ARBA" id="ARBA00022692"/>
    </source>
</evidence>
<gene>
    <name evidence="9" type="ORF">M1R53_03590</name>
</gene>
<feature type="domain" description="NfeD integral membrane" evidence="8">
    <location>
        <begin position="20"/>
        <end position="131"/>
    </location>
</feature>
<keyword evidence="4 6" id="KW-0472">Membrane</keyword>
<evidence type="ECO:0008006" key="11">
    <source>
        <dbReference type="Google" id="ProtNLM"/>
    </source>
</evidence>
<reference evidence="9" key="1">
    <citation type="submission" date="2022-04" db="EMBL/GenBank/DDBJ databases">
        <title>Complete genome sequences of Ezakiella coagulans and Fenollaria massiliensis.</title>
        <authorList>
            <person name="France M.T."/>
            <person name="Clifford J."/>
            <person name="Narina S."/>
            <person name="Rutt L."/>
            <person name="Ravel J."/>
        </authorList>
    </citation>
    <scope>NUCLEOTIDE SEQUENCE</scope>
    <source>
        <strain evidence="9">C0061C2</strain>
    </source>
</reference>
<evidence type="ECO:0000313" key="9">
    <source>
        <dbReference type="EMBL" id="UQK59738.1"/>
    </source>
</evidence>
<evidence type="ECO:0000256" key="3">
    <source>
        <dbReference type="ARBA" id="ARBA00022989"/>
    </source>
</evidence>
<feature type="transmembrane region" description="Helical" evidence="6">
    <location>
        <begin position="114"/>
        <end position="132"/>
    </location>
</feature>
<feature type="coiled-coil region" evidence="5">
    <location>
        <begin position="145"/>
        <end position="172"/>
    </location>
</feature>
<feature type="transmembrane region" description="Helical" evidence="6">
    <location>
        <begin position="42"/>
        <end position="60"/>
    </location>
</feature>
<dbReference type="PANTHER" id="PTHR33507">
    <property type="entry name" value="INNER MEMBRANE PROTEIN YBBJ"/>
    <property type="match status" value="1"/>
</dbReference>